<dbReference type="Pfam" id="PF00275">
    <property type="entry name" value="EPSP_synthase"/>
    <property type="match status" value="1"/>
</dbReference>
<dbReference type="InterPro" id="IPR006264">
    <property type="entry name" value="EPSP_synthase"/>
</dbReference>
<dbReference type="InterPro" id="IPR036968">
    <property type="entry name" value="Enolpyruvate_Tfrase_sf"/>
</dbReference>
<accession>A0A2A9EQX9</accession>
<evidence type="ECO:0000256" key="6">
    <source>
        <dbReference type="ARBA" id="ARBA00023141"/>
    </source>
</evidence>
<feature type="binding site" evidence="8">
    <location>
        <position position="27"/>
    </location>
    <ligand>
        <name>phosphoenolpyruvate</name>
        <dbReference type="ChEBI" id="CHEBI:58702"/>
    </ligand>
</feature>
<dbReference type="Gene3D" id="3.65.10.10">
    <property type="entry name" value="Enolpyruvate transferase domain"/>
    <property type="match status" value="2"/>
</dbReference>
<dbReference type="GO" id="GO:0003866">
    <property type="term" value="F:3-phosphoshikimate 1-carboxyvinyltransferase activity"/>
    <property type="evidence" value="ECO:0007669"/>
    <property type="project" value="UniProtKB-UniRule"/>
</dbReference>
<comment type="caution">
    <text evidence="8">Lacks conserved residue(s) required for the propagation of feature annotation.</text>
</comment>
<dbReference type="InterPro" id="IPR023193">
    <property type="entry name" value="EPSP_synthase_CS"/>
</dbReference>
<dbReference type="HAMAP" id="MF_00210">
    <property type="entry name" value="EPSP_synth"/>
    <property type="match status" value="1"/>
</dbReference>
<evidence type="ECO:0000256" key="4">
    <source>
        <dbReference type="ARBA" id="ARBA00022605"/>
    </source>
</evidence>
<feature type="binding site" evidence="8">
    <location>
        <position position="98"/>
    </location>
    <ligand>
        <name>phosphoenolpyruvate</name>
        <dbReference type="ChEBI" id="CHEBI:58702"/>
    </ligand>
</feature>
<feature type="binding site" evidence="8">
    <location>
        <position position="27"/>
    </location>
    <ligand>
        <name>3-phosphoshikimate</name>
        <dbReference type="ChEBI" id="CHEBI:145989"/>
    </ligand>
</feature>
<evidence type="ECO:0000259" key="9">
    <source>
        <dbReference type="Pfam" id="PF00275"/>
    </source>
</evidence>
<dbReference type="InterPro" id="IPR001986">
    <property type="entry name" value="Enolpyruvate_Tfrase_dom"/>
</dbReference>
<protein>
    <recommendedName>
        <fullName evidence="8">3-phosphoshikimate 1-carboxyvinyltransferase</fullName>
        <ecNumber evidence="8">2.5.1.19</ecNumber>
    </recommendedName>
    <alternativeName>
        <fullName evidence="8">5-enolpyruvylshikimate-3-phosphate synthase</fullName>
        <shortName evidence="8">EPSP synthase</shortName>
        <shortName evidence="8">EPSPS</shortName>
    </alternativeName>
</protein>
<keyword evidence="6 8" id="KW-0057">Aromatic amino acid biosynthesis</keyword>
<feature type="active site" description="Proton acceptor" evidence="8">
    <location>
        <position position="335"/>
    </location>
</feature>
<dbReference type="EC" id="2.5.1.19" evidence="8"/>
<feature type="binding site" evidence="8">
    <location>
        <position position="178"/>
    </location>
    <ligand>
        <name>3-phosphoshikimate</name>
        <dbReference type="ChEBI" id="CHEBI:145989"/>
    </ligand>
</feature>
<dbReference type="RefSeq" id="WP_211287258.1">
    <property type="nucleotide sequence ID" value="NZ_PDJI01000004.1"/>
</dbReference>
<organism evidence="10 11">
    <name type="scientific">Georgenia soli</name>
    <dbReference type="NCBI Taxonomy" id="638953"/>
    <lineage>
        <taxon>Bacteria</taxon>
        <taxon>Bacillati</taxon>
        <taxon>Actinomycetota</taxon>
        <taxon>Actinomycetes</taxon>
        <taxon>Micrococcales</taxon>
        <taxon>Bogoriellaceae</taxon>
        <taxon>Georgenia</taxon>
    </lineage>
</organism>
<dbReference type="UniPathway" id="UPA00053">
    <property type="reaction ID" value="UER00089"/>
</dbReference>
<comment type="subunit">
    <text evidence="8">Monomer.</text>
</comment>
<feature type="binding site" evidence="8">
    <location>
        <position position="407"/>
    </location>
    <ligand>
        <name>phosphoenolpyruvate</name>
        <dbReference type="ChEBI" id="CHEBI:58702"/>
    </ligand>
</feature>
<dbReference type="PROSITE" id="PS00885">
    <property type="entry name" value="EPSP_SYNTHASE_2"/>
    <property type="match status" value="1"/>
</dbReference>
<comment type="catalytic activity">
    <reaction evidence="7">
        <text>3-phosphoshikimate + phosphoenolpyruvate = 5-O-(1-carboxyvinyl)-3-phosphoshikimate + phosphate</text>
        <dbReference type="Rhea" id="RHEA:21256"/>
        <dbReference type="ChEBI" id="CHEBI:43474"/>
        <dbReference type="ChEBI" id="CHEBI:57701"/>
        <dbReference type="ChEBI" id="CHEBI:58702"/>
        <dbReference type="ChEBI" id="CHEBI:145989"/>
        <dbReference type="EC" id="2.5.1.19"/>
    </reaction>
    <physiologicalReaction direction="left-to-right" evidence="7">
        <dbReference type="Rhea" id="RHEA:21257"/>
    </physiologicalReaction>
</comment>
<feature type="binding site" evidence="8">
    <location>
        <position position="362"/>
    </location>
    <ligand>
        <name>3-phosphoshikimate</name>
        <dbReference type="ChEBI" id="CHEBI:145989"/>
    </ligand>
</feature>
<comment type="caution">
    <text evidence="10">The sequence shown here is derived from an EMBL/GenBank/DDBJ whole genome shotgun (WGS) entry which is preliminary data.</text>
</comment>
<keyword evidence="11" id="KW-1185">Reference proteome</keyword>
<keyword evidence="5 8" id="KW-0808">Transferase</keyword>
<evidence type="ECO:0000256" key="3">
    <source>
        <dbReference type="ARBA" id="ARBA00022490"/>
    </source>
</evidence>
<feature type="domain" description="Enolpyruvate transferase" evidence="9">
    <location>
        <begin position="13"/>
        <end position="438"/>
    </location>
</feature>
<dbReference type="GO" id="GO:0009073">
    <property type="term" value="P:aromatic amino acid family biosynthetic process"/>
    <property type="evidence" value="ECO:0007669"/>
    <property type="project" value="UniProtKB-KW"/>
</dbReference>
<evidence type="ECO:0000256" key="8">
    <source>
        <dbReference type="HAMAP-Rule" id="MF_00210"/>
    </source>
</evidence>
<dbReference type="GO" id="GO:0008652">
    <property type="term" value="P:amino acid biosynthetic process"/>
    <property type="evidence" value="ECO:0007669"/>
    <property type="project" value="UniProtKB-KW"/>
</dbReference>
<dbReference type="EMBL" id="PDJI01000004">
    <property type="protein sequence ID" value="PFG40655.1"/>
    <property type="molecule type" value="Genomic_DNA"/>
</dbReference>
<feature type="binding site" evidence="8">
    <location>
        <position position="178"/>
    </location>
    <ligand>
        <name>phosphoenolpyruvate</name>
        <dbReference type="ChEBI" id="CHEBI:58702"/>
    </ligand>
</feature>
<dbReference type="FunFam" id="3.65.10.10:FF:000011">
    <property type="entry name" value="3-phosphoshikimate 1-carboxyvinyltransferase"/>
    <property type="match status" value="1"/>
</dbReference>
<dbReference type="AlphaFoldDB" id="A0A2A9EQX9"/>
<dbReference type="InterPro" id="IPR013792">
    <property type="entry name" value="RNA3'P_cycl/enolpyr_Trfase_a/b"/>
</dbReference>
<comment type="subcellular location">
    <subcellularLocation>
        <location evidence="8">Cytoplasm</location>
    </subcellularLocation>
</comment>
<dbReference type="PIRSF" id="PIRSF000505">
    <property type="entry name" value="EPSPS"/>
    <property type="match status" value="1"/>
</dbReference>
<dbReference type="CDD" id="cd01556">
    <property type="entry name" value="EPSP_synthase"/>
    <property type="match status" value="1"/>
</dbReference>
<evidence type="ECO:0000256" key="2">
    <source>
        <dbReference type="ARBA" id="ARBA00009948"/>
    </source>
</evidence>
<comment type="function">
    <text evidence="8">Catalyzes the transfer of the enolpyruvyl moiety of phosphoenolpyruvate (PEP) to the 5-hydroxyl of shikimate-3-phosphate (S3P) to produce enolpyruvyl shikimate-3-phosphate and inorganic phosphate.</text>
</comment>
<dbReference type="NCBIfam" id="TIGR01356">
    <property type="entry name" value="aroA"/>
    <property type="match status" value="1"/>
</dbReference>
<gene>
    <name evidence="8" type="primary">aroA</name>
    <name evidence="10" type="ORF">ATJ97_3187</name>
</gene>
<feature type="binding site" evidence="8">
    <location>
        <position position="126"/>
    </location>
    <ligand>
        <name>phosphoenolpyruvate</name>
        <dbReference type="ChEBI" id="CHEBI:58702"/>
    </ligand>
</feature>
<dbReference type="Proteomes" id="UP000222106">
    <property type="component" value="Unassembled WGS sequence"/>
</dbReference>
<feature type="binding site" evidence="8">
    <location>
        <position position="366"/>
    </location>
    <ligand>
        <name>phosphoenolpyruvate</name>
        <dbReference type="ChEBI" id="CHEBI:58702"/>
    </ligand>
</feature>
<keyword evidence="3 8" id="KW-0963">Cytoplasm</keyword>
<dbReference type="PANTHER" id="PTHR21090">
    <property type="entry name" value="AROM/DEHYDROQUINATE SYNTHASE"/>
    <property type="match status" value="1"/>
</dbReference>
<feature type="binding site" evidence="8">
    <location>
        <position position="432"/>
    </location>
    <ligand>
        <name>phosphoenolpyruvate</name>
        <dbReference type="ChEBI" id="CHEBI:58702"/>
    </ligand>
</feature>
<dbReference type="PROSITE" id="PS00104">
    <property type="entry name" value="EPSP_SYNTHASE_1"/>
    <property type="match status" value="1"/>
</dbReference>
<evidence type="ECO:0000256" key="1">
    <source>
        <dbReference type="ARBA" id="ARBA00004811"/>
    </source>
</evidence>
<name>A0A2A9EQX9_9MICO</name>
<evidence type="ECO:0000313" key="11">
    <source>
        <dbReference type="Proteomes" id="UP000222106"/>
    </source>
</evidence>
<comment type="pathway">
    <text evidence="1 8">Metabolic intermediate biosynthesis; chorismate biosynthesis; chorismate from D-erythrose 4-phosphate and phosphoenolpyruvate: step 6/7.</text>
</comment>
<feature type="binding site" evidence="8">
    <location>
        <position position="177"/>
    </location>
    <ligand>
        <name>3-phosphoshikimate</name>
        <dbReference type="ChEBI" id="CHEBI:145989"/>
    </ligand>
</feature>
<evidence type="ECO:0000256" key="5">
    <source>
        <dbReference type="ARBA" id="ARBA00022679"/>
    </source>
</evidence>
<dbReference type="SUPFAM" id="SSF55205">
    <property type="entry name" value="EPT/RTPC-like"/>
    <property type="match status" value="1"/>
</dbReference>
<dbReference type="FunFam" id="3.65.10.10:FF:000010">
    <property type="entry name" value="3-phosphoshikimate 1-carboxyvinyltransferase"/>
    <property type="match status" value="1"/>
</dbReference>
<evidence type="ECO:0000256" key="7">
    <source>
        <dbReference type="ARBA" id="ARBA00044633"/>
    </source>
</evidence>
<dbReference type="GO" id="GO:0005737">
    <property type="term" value="C:cytoplasm"/>
    <property type="evidence" value="ECO:0007669"/>
    <property type="project" value="UniProtKB-SubCell"/>
</dbReference>
<dbReference type="GO" id="GO:0009423">
    <property type="term" value="P:chorismate biosynthetic process"/>
    <property type="evidence" value="ECO:0007669"/>
    <property type="project" value="UniProtKB-UniRule"/>
</dbReference>
<sequence length="449" mass="45716">MTLSPAAWPAPTAAEPLDAVVDVPGSKSLTNRYLVLAALAAGPTELVRPLHSRDSELMVGALRALGVSVEPSGADGADLLITPAPLHGPARVDCGLAGTVMRFVPALAVLADGEVHLDGDERARERPMAPVVEALRDLGARIDAATAPDGAAVLPLTVHGTGSLAGGAVDVDASGSSQFVSALLLAAPAFDAGIDLRHTGATLPSLPHIDMTVALLRGRGVAVEELTADGGPAGGRTGIAPSRWRVHPGPVAGGRVVVEPDLSNAGPFLAAAVAAGGTVRVPRWPSATTQAGDRLRDLLARMGATVDLSDGVLAVTGPEDGVVRGLDADLHDAGELTPTVAALCALASTPSRLRGVAHLRGHETDRLAAIVTEINRLGGRARETDDGVEIEPAPLHGGKVETYADHRMATFAAVLGLRVPGVEIVDVGTTAKTLPDFTGMWQAMLAGSR</sequence>
<dbReference type="PANTHER" id="PTHR21090:SF5">
    <property type="entry name" value="PENTAFUNCTIONAL AROM POLYPEPTIDE"/>
    <property type="match status" value="1"/>
</dbReference>
<feature type="binding site" evidence="8">
    <location>
        <position position="28"/>
    </location>
    <ligand>
        <name>3-phosphoshikimate</name>
        <dbReference type="ChEBI" id="CHEBI:145989"/>
    </ligand>
</feature>
<feature type="binding site" evidence="8">
    <location>
        <position position="176"/>
    </location>
    <ligand>
        <name>3-phosphoshikimate</name>
        <dbReference type="ChEBI" id="CHEBI:145989"/>
    </ligand>
</feature>
<comment type="similarity">
    <text evidence="2 8">Belongs to the EPSP synthase family.</text>
</comment>
<evidence type="ECO:0000313" key="10">
    <source>
        <dbReference type="EMBL" id="PFG40655.1"/>
    </source>
</evidence>
<feature type="binding site" evidence="8">
    <location>
        <position position="335"/>
    </location>
    <ligand>
        <name>3-phosphoshikimate</name>
        <dbReference type="ChEBI" id="CHEBI:145989"/>
    </ligand>
</feature>
<proteinExistence type="inferred from homology"/>
<reference evidence="10 11" key="1">
    <citation type="submission" date="2017-10" db="EMBL/GenBank/DDBJ databases">
        <title>Sequencing the genomes of 1000 actinobacteria strains.</title>
        <authorList>
            <person name="Klenk H.-P."/>
        </authorList>
    </citation>
    <scope>NUCLEOTIDE SEQUENCE [LARGE SCALE GENOMIC DNA]</scope>
    <source>
        <strain evidence="10 11">DSM 21838</strain>
    </source>
</reference>
<feature type="binding site" evidence="8">
    <location>
        <position position="32"/>
    </location>
    <ligand>
        <name>3-phosphoshikimate</name>
        <dbReference type="ChEBI" id="CHEBI:145989"/>
    </ligand>
</feature>
<feature type="binding site" evidence="8">
    <location>
        <position position="205"/>
    </location>
    <ligand>
        <name>3-phosphoshikimate</name>
        <dbReference type="ChEBI" id="CHEBI:145989"/>
    </ligand>
</feature>
<keyword evidence="4 8" id="KW-0028">Amino-acid biosynthesis</keyword>